<accession>A0A6J8CMK0</accession>
<organism evidence="1 2">
    <name type="scientific">Mytilus coruscus</name>
    <name type="common">Sea mussel</name>
    <dbReference type="NCBI Taxonomy" id="42192"/>
    <lineage>
        <taxon>Eukaryota</taxon>
        <taxon>Metazoa</taxon>
        <taxon>Spiralia</taxon>
        <taxon>Lophotrochozoa</taxon>
        <taxon>Mollusca</taxon>
        <taxon>Bivalvia</taxon>
        <taxon>Autobranchia</taxon>
        <taxon>Pteriomorphia</taxon>
        <taxon>Mytilida</taxon>
        <taxon>Mytiloidea</taxon>
        <taxon>Mytilidae</taxon>
        <taxon>Mytilinae</taxon>
        <taxon>Mytilus</taxon>
    </lineage>
</organism>
<gene>
    <name evidence="1" type="ORF">MCOR_32123</name>
</gene>
<dbReference type="Gene3D" id="3.30.70.270">
    <property type="match status" value="1"/>
</dbReference>
<keyword evidence="2" id="KW-1185">Reference proteome</keyword>
<dbReference type="PANTHER" id="PTHR37984:SF5">
    <property type="entry name" value="PROTEIN NYNRIN-LIKE"/>
    <property type="match status" value="1"/>
</dbReference>
<evidence type="ECO:0000313" key="2">
    <source>
        <dbReference type="Proteomes" id="UP000507470"/>
    </source>
</evidence>
<dbReference type="AlphaFoldDB" id="A0A6J8CMK0"/>
<dbReference type="InterPro" id="IPR050951">
    <property type="entry name" value="Retrovirus_Pol_polyprotein"/>
</dbReference>
<dbReference type="EMBL" id="CACVKT020005753">
    <property type="protein sequence ID" value="CAC5397703.1"/>
    <property type="molecule type" value="Genomic_DNA"/>
</dbReference>
<sequence length="259" mass="29616">MTTPENVKELRSFLGLVSYLENLLRNFSLKVKSLFELTKPSVTWIWSEECDMAFHTLTDKLVTSPILSNPDVNGGEFILDTDASHCKLSWDYEFVAPPRQDEIGEPVVIAPVNKNNTEVDTSLNVPIKRGRKPNTSKRAKAKEQPDITLTSSLICEMQSQDTELGDLLKLKMDRAVKPTFENFNIKRALFKNWIQKWEHFNCSGDILCYYWENQNGTKRRKICTPKALKGYVLWHLHASPTGGHRTKKQAALCPFFGHT</sequence>
<evidence type="ECO:0000313" key="1">
    <source>
        <dbReference type="EMBL" id="CAC5397703.1"/>
    </source>
</evidence>
<reference evidence="1 2" key="1">
    <citation type="submission" date="2020-06" db="EMBL/GenBank/DDBJ databases">
        <authorList>
            <person name="Li R."/>
            <person name="Bekaert M."/>
        </authorList>
    </citation>
    <scope>NUCLEOTIDE SEQUENCE [LARGE SCALE GENOMIC DNA]</scope>
    <source>
        <strain evidence="2">wild</strain>
    </source>
</reference>
<name>A0A6J8CMK0_MYTCO</name>
<dbReference type="InterPro" id="IPR043502">
    <property type="entry name" value="DNA/RNA_pol_sf"/>
</dbReference>
<protein>
    <recommendedName>
        <fullName evidence="3">Reverse transcriptase/retrotransposon-derived protein RNase H-like domain-containing protein</fullName>
    </recommendedName>
</protein>
<dbReference type="PANTHER" id="PTHR37984">
    <property type="entry name" value="PROTEIN CBG26694"/>
    <property type="match status" value="1"/>
</dbReference>
<evidence type="ECO:0008006" key="3">
    <source>
        <dbReference type="Google" id="ProtNLM"/>
    </source>
</evidence>
<dbReference type="SUPFAM" id="SSF56672">
    <property type="entry name" value="DNA/RNA polymerases"/>
    <property type="match status" value="1"/>
</dbReference>
<dbReference type="InterPro" id="IPR043128">
    <property type="entry name" value="Rev_trsase/Diguanyl_cyclase"/>
</dbReference>
<dbReference type="Proteomes" id="UP000507470">
    <property type="component" value="Unassembled WGS sequence"/>
</dbReference>
<proteinExistence type="predicted"/>
<dbReference type="OrthoDB" id="6145068at2759"/>